<keyword evidence="2" id="KW-1185">Reference proteome</keyword>
<organism evidence="1 2">
    <name type="scientific">Colletotrichum tamarilloi</name>
    <dbReference type="NCBI Taxonomy" id="1209934"/>
    <lineage>
        <taxon>Eukaryota</taxon>
        <taxon>Fungi</taxon>
        <taxon>Dikarya</taxon>
        <taxon>Ascomycota</taxon>
        <taxon>Pezizomycotina</taxon>
        <taxon>Sordariomycetes</taxon>
        <taxon>Hypocreomycetidae</taxon>
        <taxon>Glomerellales</taxon>
        <taxon>Glomerellaceae</taxon>
        <taxon>Colletotrichum</taxon>
        <taxon>Colletotrichum acutatum species complex</taxon>
    </lineage>
</organism>
<gene>
    <name evidence="1" type="ORF">CTAM01_04971</name>
</gene>
<evidence type="ECO:0000313" key="2">
    <source>
        <dbReference type="Proteomes" id="UP001227543"/>
    </source>
</evidence>
<dbReference type="RefSeq" id="XP_060384370.1">
    <property type="nucleotide sequence ID" value="XM_060521001.1"/>
</dbReference>
<sequence>MGTKLQCQLGGHPPQCGGEAGTTVIPIHGNSCKKLQLASAADAPALSLRCLPSPFNLAWKVQSVGFLNVQRGRRTSAPMCQNQLSSIFLSRPLHSEFVSTPAGSSPFDLLGTLSRLKLLSNLPVDQGFPTRTLLESCISITLSPTAYLKLFPF</sequence>
<protein>
    <submittedName>
        <fullName evidence="1">Uncharacterized protein</fullName>
    </submittedName>
</protein>
<accession>A0ABQ9RGA8</accession>
<name>A0ABQ9RGA8_9PEZI</name>
<dbReference type="EMBL" id="MLFU01000012">
    <property type="protein sequence ID" value="KAK1502982.1"/>
    <property type="molecule type" value="Genomic_DNA"/>
</dbReference>
<evidence type="ECO:0000313" key="1">
    <source>
        <dbReference type="EMBL" id="KAK1502982.1"/>
    </source>
</evidence>
<reference evidence="1 2" key="1">
    <citation type="submission" date="2016-10" db="EMBL/GenBank/DDBJ databases">
        <title>The genome sequence of Colletotrichum fioriniae PJ7.</title>
        <authorList>
            <person name="Baroncelli R."/>
        </authorList>
    </citation>
    <scope>NUCLEOTIDE SEQUENCE [LARGE SCALE GENOMIC DNA]</scope>
    <source>
        <strain evidence="1 2">Tom-12</strain>
    </source>
</reference>
<proteinExistence type="predicted"/>
<dbReference type="Proteomes" id="UP001227543">
    <property type="component" value="Unassembled WGS sequence"/>
</dbReference>
<dbReference type="GeneID" id="85405239"/>
<comment type="caution">
    <text evidence="1">The sequence shown here is derived from an EMBL/GenBank/DDBJ whole genome shotgun (WGS) entry which is preliminary data.</text>
</comment>